<accession>A0A4R2B1Q4</accession>
<comment type="caution">
    <text evidence="1">The sequence shown here is derived from an EMBL/GenBank/DDBJ whole genome shotgun (WGS) entry which is preliminary data.</text>
</comment>
<dbReference type="AlphaFoldDB" id="A0A4R2B1Q4"/>
<evidence type="ECO:0000313" key="1">
    <source>
        <dbReference type="EMBL" id="TCN20448.1"/>
    </source>
</evidence>
<dbReference type="Proteomes" id="UP000295689">
    <property type="component" value="Unassembled WGS sequence"/>
</dbReference>
<organism evidence="1 2">
    <name type="scientific">Mesobacillus foraminis</name>
    <dbReference type="NCBI Taxonomy" id="279826"/>
    <lineage>
        <taxon>Bacteria</taxon>
        <taxon>Bacillati</taxon>
        <taxon>Bacillota</taxon>
        <taxon>Bacilli</taxon>
        <taxon>Bacillales</taxon>
        <taxon>Bacillaceae</taxon>
        <taxon>Mesobacillus</taxon>
    </lineage>
</organism>
<keyword evidence="2" id="KW-1185">Reference proteome</keyword>
<dbReference type="EMBL" id="SLVV01000014">
    <property type="protein sequence ID" value="TCN20448.1"/>
    <property type="molecule type" value="Genomic_DNA"/>
</dbReference>
<gene>
    <name evidence="1" type="ORF">EV146_11467</name>
</gene>
<proteinExistence type="predicted"/>
<protein>
    <submittedName>
        <fullName evidence="1">Uncharacterized protein</fullName>
    </submittedName>
</protein>
<evidence type="ECO:0000313" key="2">
    <source>
        <dbReference type="Proteomes" id="UP000295689"/>
    </source>
</evidence>
<name>A0A4R2B1Q4_9BACI</name>
<reference evidence="1 2" key="1">
    <citation type="journal article" date="2015" name="Stand. Genomic Sci.">
        <title>Genomic Encyclopedia of Bacterial and Archaeal Type Strains, Phase III: the genomes of soil and plant-associated and newly described type strains.</title>
        <authorList>
            <person name="Whitman W.B."/>
            <person name="Woyke T."/>
            <person name="Klenk H.P."/>
            <person name="Zhou Y."/>
            <person name="Lilburn T.G."/>
            <person name="Beck B.J."/>
            <person name="De Vos P."/>
            <person name="Vandamme P."/>
            <person name="Eisen J.A."/>
            <person name="Garrity G."/>
            <person name="Hugenholtz P."/>
            <person name="Kyrpides N.C."/>
        </authorList>
    </citation>
    <scope>NUCLEOTIDE SEQUENCE [LARGE SCALE GENOMIC DNA]</scope>
    <source>
        <strain evidence="1 2">CV53</strain>
    </source>
</reference>
<sequence>MWSDESISQADPIVGLLVVFYGKMHPISQPAPL</sequence>